<proteinExistence type="predicted"/>
<protein>
    <submittedName>
        <fullName evidence="2">Uncharacterized protein</fullName>
    </submittedName>
</protein>
<evidence type="ECO:0000256" key="1">
    <source>
        <dbReference type="SAM" id="MobiDB-lite"/>
    </source>
</evidence>
<evidence type="ECO:0000313" key="3">
    <source>
        <dbReference type="Proteomes" id="UP000025756"/>
    </source>
</evidence>
<evidence type="ECO:0000313" key="2">
    <source>
        <dbReference type="EMBL" id="KCV36798.1"/>
    </source>
</evidence>
<dbReference type="Proteomes" id="UP000025756">
    <property type="component" value="Unassembled WGS sequence"/>
</dbReference>
<gene>
    <name evidence="2" type="ORF">L490_4179</name>
</gene>
<reference evidence="2 3" key="1">
    <citation type="submission" date="2014-03" db="EMBL/GenBank/DDBJ databases">
        <title>Genome sequence of Bordetella bronchiseptica.</title>
        <authorList>
            <person name="Harvill E."/>
            <person name="Goodfield L.L."/>
            <person name="Ivanov Y.V."/>
            <person name="Meyer J.A."/>
            <person name="Muse S.J."/>
            <person name="Jacobs N."/>
            <person name="Bendor L."/>
            <person name="Smallridge W.E."/>
            <person name="Brinkac L.M."/>
            <person name="Sanka R."/>
            <person name="Kim M."/>
            <person name="Losada L."/>
        </authorList>
    </citation>
    <scope>NUCLEOTIDE SEQUENCE [LARGE SCALE GENOMIC DNA]</scope>
    <source>
        <strain evidence="2 3">00-P-2796</strain>
    </source>
</reference>
<keyword evidence="3" id="KW-1185">Reference proteome</keyword>
<comment type="caution">
    <text evidence="2">The sequence shown here is derived from an EMBL/GenBank/DDBJ whole genome shotgun (WGS) entry which is preliminary data.</text>
</comment>
<name>A0ABR4RIY6_BORBO</name>
<feature type="region of interest" description="Disordered" evidence="1">
    <location>
        <begin position="1"/>
        <end position="30"/>
    </location>
</feature>
<organism evidence="2 3">
    <name type="scientific">Bordetella bronchiseptica 00-P-2796</name>
    <dbReference type="NCBI Taxonomy" id="1331199"/>
    <lineage>
        <taxon>Bacteria</taxon>
        <taxon>Pseudomonadati</taxon>
        <taxon>Pseudomonadota</taxon>
        <taxon>Betaproteobacteria</taxon>
        <taxon>Burkholderiales</taxon>
        <taxon>Alcaligenaceae</taxon>
        <taxon>Bordetella</taxon>
    </lineage>
</organism>
<dbReference type="EMBL" id="JGWH01000051">
    <property type="protein sequence ID" value="KCV36798.1"/>
    <property type="molecule type" value="Genomic_DNA"/>
</dbReference>
<accession>A0ABR4RIY6</accession>
<sequence length="70" mass="7653">MRGQASRHAQAGSCRSRAIHGAPARRRDGFLRRSIDAASAAQGRHLDKTPSTGRMTTCNIRRVLLISQNP</sequence>